<feature type="active site" description="Proton donor" evidence="10 12">
    <location>
        <position position="183"/>
    </location>
</feature>
<dbReference type="PROSITE" id="PS01085">
    <property type="entry name" value="RIBUL_P_3_EPIMER_1"/>
    <property type="match status" value="1"/>
</dbReference>
<name>A0A094WAX7_9BACT</name>
<feature type="binding site" evidence="10 14">
    <location>
        <begin position="149"/>
        <end position="152"/>
    </location>
    <ligand>
        <name>substrate</name>
    </ligand>
</feature>
<evidence type="ECO:0000256" key="6">
    <source>
        <dbReference type="ARBA" id="ARBA00009541"/>
    </source>
</evidence>
<dbReference type="GO" id="GO:0004750">
    <property type="term" value="F:D-ribulose-phosphate 3-epimerase activity"/>
    <property type="evidence" value="ECO:0007669"/>
    <property type="project" value="UniProtKB-UniRule"/>
</dbReference>
<feature type="active site" description="Proton acceptor" evidence="10 12">
    <location>
        <position position="42"/>
    </location>
</feature>
<feature type="binding site" evidence="14">
    <location>
        <position position="185"/>
    </location>
    <ligand>
        <name>substrate</name>
    </ligand>
</feature>
<comment type="cofactor">
    <cofactor evidence="4">
        <name>Zn(2+)</name>
        <dbReference type="ChEBI" id="CHEBI:29105"/>
    </cofactor>
</comment>
<dbReference type="PANTHER" id="PTHR11749">
    <property type="entry name" value="RIBULOSE-5-PHOSPHATE-3-EPIMERASE"/>
    <property type="match status" value="1"/>
</dbReference>
<dbReference type="InterPro" id="IPR000056">
    <property type="entry name" value="Ribul_P_3_epim-like"/>
</dbReference>
<evidence type="ECO:0000256" key="4">
    <source>
        <dbReference type="ARBA" id="ARBA00001947"/>
    </source>
</evidence>
<keyword evidence="13" id="KW-0862">Zinc</keyword>
<comment type="function">
    <text evidence="10">Catalyzes the reversible epimerization of D-ribulose 5-phosphate to D-xylulose 5-phosphate.</text>
</comment>
<dbReference type="FunFam" id="3.20.20.70:FF:000004">
    <property type="entry name" value="Ribulose-phosphate 3-epimerase"/>
    <property type="match status" value="1"/>
</dbReference>
<evidence type="ECO:0000256" key="3">
    <source>
        <dbReference type="ARBA" id="ARBA00001941"/>
    </source>
</evidence>
<evidence type="ECO:0000256" key="2">
    <source>
        <dbReference type="ARBA" id="ARBA00001936"/>
    </source>
</evidence>
<dbReference type="HAMAP" id="MF_02227">
    <property type="entry name" value="RPE"/>
    <property type="match status" value="1"/>
</dbReference>
<feature type="binding site" evidence="10 13">
    <location>
        <position position="183"/>
    </location>
    <ligand>
        <name>a divalent metal cation</name>
        <dbReference type="ChEBI" id="CHEBI:60240"/>
    </ligand>
</feature>
<evidence type="ECO:0000256" key="5">
    <source>
        <dbReference type="ARBA" id="ARBA00001954"/>
    </source>
</evidence>
<comment type="cofactor">
    <cofactor evidence="2">
        <name>Mn(2+)</name>
        <dbReference type="ChEBI" id="CHEBI:29035"/>
    </cofactor>
</comment>
<dbReference type="GO" id="GO:0005737">
    <property type="term" value="C:cytoplasm"/>
    <property type="evidence" value="ECO:0007669"/>
    <property type="project" value="UniProtKB-ARBA"/>
</dbReference>
<dbReference type="EMBL" id="JPGK01000002">
    <property type="protein sequence ID" value="KGA94693.1"/>
    <property type="molecule type" value="Genomic_DNA"/>
</dbReference>
<dbReference type="Proteomes" id="UP000029452">
    <property type="component" value="Unassembled WGS sequence"/>
</dbReference>
<dbReference type="InterPro" id="IPR026019">
    <property type="entry name" value="Ribul_P_3_epim"/>
</dbReference>
<comment type="cofactor">
    <cofactor evidence="3">
        <name>Co(2+)</name>
        <dbReference type="ChEBI" id="CHEBI:48828"/>
    </cofactor>
</comment>
<evidence type="ECO:0000313" key="16">
    <source>
        <dbReference type="Proteomes" id="UP000029452"/>
    </source>
</evidence>
<keyword evidence="8 10" id="KW-0479">Metal-binding</keyword>
<dbReference type="SUPFAM" id="SSF51366">
    <property type="entry name" value="Ribulose-phoshate binding barrel"/>
    <property type="match status" value="1"/>
</dbReference>
<keyword evidence="10 11" id="KW-0119">Carbohydrate metabolism</keyword>
<comment type="cofactor">
    <cofactor evidence="5">
        <name>Fe(2+)</name>
        <dbReference type="ChEBI" id="CHEBI:29033"/>
    </cofactor>
</comment>
<comment type="cofactor">
    <cofactor evidence="10 13">
        <name>a divalent metal cation</name>
        <dbReference type="ChEBI" id="CHEBI:60240"/>
    </cofactor>
    <text evidence="10 13">Binds 1 divalent metal cation per subunit.</text>
</comment>
<keyword evidence="13" id="KW-0464">Manganese</keyword>
<evidence type="ECO:0000256" key="8">
    <source>
        <dbReference type="ARBA" id="ARBA00022723"/>
    </source>
</evidence>
<comment type="similarity">
    <text evidence="6 10 11">Belongs to the ribulose-phosphate 3-epimerase family.</text>
</comment>
<proteinExistence type="inferred from homology"/>
<evidence type="ECO:0000256" key="11">
    <source>
        <dbReference type="PIRNR" id="PIRNR001461"/>
    </source>
</evidence>
<evidence type="ECO:0000256" key="13">
    <source>
        <dbReference type="PIRSR" id="PIRSR001461-2"/>
    </source>
</evidence>
<feature type="binding site" evidence="10 13">
    <location>
        <position position="42"/>
    </location>
    <ligand>
        <name>a divalent metal cation</name>
        <dbReference type="ChEBI" id="CHEBI:60240"/>
    </ligand>
</feature>
<dbReference type="GO" id="GO:0006098">
    <property type="term" value="P:pentose-phosphate shunt"/>
    <property type="evidence" value="ECO:0007669"/>
    <property type="project" value="UniProtKB-UniRule"/>
</dbReference>
<feature type="binding site" evidence="10">
    <location>
        <begin position="183"/>
        <end position="185"/>
    </location>
    <ligand>
        <name>substrate</name>
    </ligand>
</feature>
<dbReference type="Gene3D" id="3.20.20.70">
    <property type="entry name" value="Aldolase class I"/>
    <property type="match status" value="1"/>
</dbReference>
<organism evidence="15 16">
    <name type="scientific">Leptospirillum ferriphilum</name>
    <dbReference type="NCBI Taxonomy" id="178606"/>
    <lineage>
        <taxon>Bacteria</taxon>
        <taxon>Pseudomonadati</taxon>
        <taxon>Nitrospirota</taxon>
        <taxon>Nitrospiria</taxon>
        <taxon>Nitrospirales</taxon>
        <taxon>Nitrospiraceae</taxon>
        <taxon>Leptospirillum</taxon>
    </lineage>
</organism>
<keyword evidence="13" id="KW-0170">Cobalt</keyword>
<dbReference type="Pfam" id="PF00834">
    <property type="entry name" value="Ribul_P_3_epim"/>
    <property type="match status" value="1"/>
</dbReference>
<dbReference type="GO" id="GO:0019323">
    <property type="term" value="P:pentose catabolic process"/>
    <property type="evidence" value="ECO:0007669"/>
    <property type="project" value="UniProtKB-UniRule"/>
</dbReference>
<comment type="catalytic activity">
    <reaction evidence="1 10 11">
        <text>D-ribulose 5-phosphate = D-xylulose 5-phosphate</text>
        <dbReference type="Rhea" id="RHEA:13677"/>
        <dbReference type="ChEBI" id="CHEBI:57737"/>
        <dbReference type="ChEBI" id="CHEBI:58121"/>
        <dbReference type="EC" id="5.1.3.1"/>
    </reaction>
</comment>
<gene>
    <name evidence="10" type="primary">rpe</name>
    <name evidence="15" type="ORF">LptCag_2123</name>
</gene>
<dbReference type="PIRSF" id="PIRSF001461">
    <property type="entry name" value="RPE"/>
    <property type="match status" value="1"/>
</dbReference>
<dbReference type="OrthoDB" id="1645589at2"/>
<evidence type="ECO:0000256" key="10">
    <source>
        <dbReference type="HAMAP-Rule" id="MF_02227"/>
    </source>
</evidence>
<comment type="caution">
    <text evidence="10">Lacks conserved residue(s) required for the propagation of feature annotation.</text>
</comment>
<dbReference type="InterPro" id="IPR013785">
    <property type="entry name" value="Aldolase_TIM"/>
</dbReference>
<evidence type="ECO:0000256" key="9">
    <source>
        <dbReference type="ARBA" id="ARBA00023235"/>
    </source>
</evidence>
<dbReference type="AlphaFoldDB" id="A0A094WAX7"/>
<dbReference type="PATRIC" id="fig|178606.4.peg.659"/>
<dbReference type="CDD" id="cd00429">
    <property type="entry name" value="RPE"/>
    <property type="match status" value="1"/>
</dbReference>
<evidence type="ECO:0000313" key="15">
    <source>
        <dbReference type="EMBL" id="KGA94693.1"/>
    </source>
</evidence>
<evidence type="ECO:0000256" key="14">
    <source>
        <dbReference type="PIRSR" id="PIRSR001461-3"/>
    </source>
</evidence>
<comment type="pathway">
    <text evidence="10">Carbohydrate degradation.</text>
</comment>
<feature type="binding site" evidence="10 14">
    <location>
        <position position="15"/>
    </location>
    <ligand>
        <name>substrate</name>
    </ligand>
</feature>
<dbReference type="NCBIfam" id="NF004076">
    <property type="entry name" value="PRK05581.1-4"/>
    <property type="match status" value="1"/>
</dbReference>
<evidence type="ECO:0000256" key="12">
    <source>
        <dbReference type="PIRSR" id="PIRSR001461-1"/>
    </source>
</evidence>
<keyword evidence="9 10" id="KW-0413">Isomerase</keyword>
<evidence type="ECO:0000256" key="7">
    <source>
        <dbReference type="ARBA" id="ARBA00013188"/>
    </source>
</evidence>
<dbReference type="InterPro" id="IPR011060">
    <property type="entry name" value="RibuloseP-bd_barrel"/>
</dbReference>
<evidence type="ECO:0000256" key="1">
    <source>
        <dbReference type="ARBA" id="ARBA00001782"/>
    </source>
</evidence>
<accession>A0A094WAX7</accession>
<dbReference type="GO" id="GO:0046872">
    <property type="term" value="F:metal ion binding"/>
    <property type="evidence" value="ECO:0007669"/>
    <property type="project" value="UniProtKB-UniRule"/>
</dbReference>
<dbReference type="NCBIfam" id="TIGR01163">
    <property type="entry name" value="rpe"/>
    <property type="match status" value="1"/>
</dbReference>
<reference evidence="15 16" key="1">
    <citation type="submission" date="2014-06" db="EMBL/GenBank/DDBJ databases">
        <title>Draft genome sequence of iron oxidizing acidophile Leptospirillum ferriphilum DSM14647.</title>
        <authorList>
            <person name="Cardenas J.P."/>
            <person name="Lazcano M."/>
            <person name="Ossandon F.J."/>
            <person name="Corbett M."/>
            <person name="Holmes D.S."/>
            <person name="Watkin E."/>
        </authorList>
    </citation>
    <scope>NUCLEOTIDE SEQUENCE [LARGE SCALE GENOMIC DNA]</scope>
    <source>
        <strain evidence="15 16">DSM 14647</strain>
    </source>
</reference>
<dbReference type="EC" id="5.1.3.1" evidence="7 10"/>
<feature type="binding site" evidence="10 13">
    <location>
        <position position="73"/>
    </location>
    <ligand>
        <name>a divalent metal cation</name>
        <dbReference type="ChEBI" id="CHEBI:60240"/>
    </ligand>
</feature>
<feature type="binding site" evidence="10 14">
    <location>
        <position position="73"/>
    </location>
    <ligand>
        <name>substrate</name>
    </ligand>
</feature>
<sequence length="231" mass="25005">MREGSFGKGILIAPSLLAGDFARLGEEVKQISESGADLIHLDIMDGDFVPNLTFGPGVIEAIRPFSNIPLEAHLMVWHPDTYLEELKQAGVDRVIVHQESDVHLNRLLHKIRQMGFSPGVALNPSTPANLLEDVLDLVDLVLVMTVNPGFGGQAFLSSMREKIARVAMMREKRSGLSFRIEVDGGISPVTAQEVVGAGADTLVAGTAIFRTPPYKDAVNRLRMAALGKKPS</sequence>
<dbReference type="PROSITE" id="PS01086">
    <property type="entry name" value="RIBUL_P_3_EPIMER_2"/>
    <property type="match status" value="1"/>
</dbReference>
<protein>
    <recommendedName>
        <fullName evidence="7 10">Ribulose-phosphate 3-epimerase</fullName>
        <ecNumber evidence="7 10">5.1.3.1</ecNumber>
    </recommendedName>
</protein>
<feature type="binding site" evidence="10 13">
    <location>
        <position position="40"/>
    </location>
    <ligand>
        <name>a divalent metal cation</name>
        <dbReference type="ChEBI" id="CHEBI:60240"/>
    </ligand>
</feature>
<feature type="binding site" evidence="14">
    <location>
        <begin position="205"/>
        <end position="206"/>
    </location>
    <ligand>
        <name>substrate</name>
    </ligand>
</feature>
<comment type="caution">
    <text evidence="15">The sequence shown here is derived from an EMBL/GenBank/DDBJ whole genome shotgun (WGS) entry which is preliminary data.</text>
</comment>